<keyword evidence="1" id="KW-1133">Transmembrane helix</keyword>
<accession>A0AAW0P5Q6</accession>
<organism evidence="2 3">
    <name type="scientific">Mugilogobius chulae</name>
    <name type="common">yellowstripe goby</name>
    <dbReference type="NCBI Taxonomy" id="88201"/>
    <lineage>
        <taxon>Eukaryota</taxon>
        <taxon>Metazoa</taxon>
        <taxon>Chordata</taxon>
        <taxon>Craniata</taxon>
        <taxon>Vertebrata</taxon>
        <taxon>Euteleostomi</taxon>
        <taxon>Actinopterygii</taxon>
        <taxon>Neopterygii</taxon>
        <taxon>Teleostei</taxon>
        <taxon>Neoteleostei</taxon>
        <taxon>Acanthomorphata</taxon>
        <taxon>Gobiaria</taxon>
        <taxon>Gobiiformes</taxon>
        <taxon>Gobioidei</taxon>
        <taxon>Gobiidae</taxon>
        <taxon>Gobionellinae</taxon>
        <taxon>Mugilogobius</taxon>
    </lineage>
</organism>
<reference evidence="3" key="1">
    <citation type="submission" date="2024-04" db="EMBL/GenBank/DDBJ databases">
        <title>Salinicola lusitanus LLJ914,a marine bacterium isolated from the Okinawa Trough.</title>
        <authorList>
            <person name="Li J."/>
        </authorList>
    </citation>
    <scope>NUCLEOTIDE SEQUENCE [LARGE SCALE GENOMIC DNA]</scope>
</reference>
<protein>
    <submittedName>
        <fullName evidence="2">Uncharacterized protein</fullName>
    </submittedName>
</protein>
<feature type="transmembrane region" description="Helical" evidence="1">
    <location>
        <begin position="68"/>
        <end position="86"/>
    </location>
</feature>
<dbReference type="EMBL" id="JBBPFD010000010">
    <property type="protein sequence ID" value="KAK7910213.1"/>
    <property type="molecule type" value="Genomic_DNA"/>
</dbReference>
<evidence type="ECO:0000313" key="2">
    <source>
        <dbReference type="EMBL" id="KAK7910213.1"/>
    </source>
</evidence>
<evidence type="ECO:0000313" key="3">
    <source>
        <dbReference type="Proteomes" id="UP001460270"/>
    </source>
</evidence>
<proteinExistence type="predicted"/>
<name>A0AAW0P5Q6_9GOBI</name>
<feature type="transmembrane region" description="Helical" evidence="1">
    <location>
        <begin position="179"/>
        <end position="200"/>
    </location>
</feature>
<feature type="transmembrane region" description="Helical" evidence="1">
    <location>
        <begin position="127"/>
        <end position="148"/>
    </location>
</feature>
<gene>
    <name evidence="2" type="ORF">WMY93_014897</name>
</gene>
<comment type="caution">
    <text evidence="2">The sequence shown here is derived from an EMBL/GenBank/DDBJ whole genome shotgun (WGS) entry which is preliminary data.</text>
</comment>
<keyword evidence="1" id="KW-0472">Membrane</keyword>
<dbReference type="AlphaFoldDB" id="A0AAW0P5Q6"/>
<keyword evidence="1" id="KW-0812">Transmembrane</keyword>
<feature type="transmembrane region" description="Helical" evidence="1">
    <location>
        <begin position="98"/>
        <end position="115"/>
    </location>
</feature>
<evidence type="ECO:0000256" key="1">
    <source>
        <dbReference type="SAM" id="Phobius"/>
    </source>
</evidence>
<keyword evidence="3" id="KW-1185">Reference proteome</keyword>
<sequence length="224" mass="24777">MEESAVVEANQGLSDAPLVTVSFQRNEQRKLKFLEGEPQALGVGLCLIYSMCLVNFTQYDHVSARVQITQICLSLFHTSWVAVTYGTDIDRYHLKMPYFITSTFIIIAGSVAIAAKNLHLPTLRACLGLEMIASLVSISNLILTLIQLGHYDSCYYYSPEDEDKLYCQNIESTHLHFTAVFLVIHLAVFAISVTLVVYACKVANCCSPAPKVPVITIQNPPAAQ</sequence>
<dbReference type="Proteomes" id="UP001460270">
    <property type="component" value="Unassembled WGS sequence"/>
</dbReference>